<evidence type="ECO:0000256" key="2">
    <source>
        <dbReference type="ARBA" id="ARBA00022840"/>
    </source>
</evidence>
<evidence type="ECO:0000313" key="5">
    <source>
        <dbReference type="EMBL" id="MDM8195847.1"/>
    </source>
</evidence>
<proteinExistence type="predicted"/>
<dbReference type="EMBL" id="JAUDCK010000016">
    <property type="protein sequence ID" value="MDM8195847.1"/>
    <property type="molecule type" value="Genomic_DNA"/>
</dbReference>
<dbReference type="InterPro" id="IPR005144">
    <property type="entry name" value="ATP-cone_dom"/>
</dbReference>
<organism evidence="5 6">
    <name type="scientific">Massilimicrobiota timonensis</name>
    <dbReference type="NCBI Taxonomy" id="1776392"/>
    <lineage>
        <taxon>Bacteria</taxon>
        <taxon>Bacillati</taxon>
        <taxon>Bacillota</taxon>
        <taxon>Erysipelotrichia</taxon>
        <taxon>Erysipelotrichales</taxon>
        <taxon>Erysipelotrichaceae</taxon>
        <taxon>Massilimicrobiota</taxon>
    </lineage>
</organism>
<gene>
    <name evidence="5" type="primary">nrdD</name>
    <name evidence="5" type="ORF">QUV98_05890</name>
</gene>
<dbReference type="RefSeq" id="WP_087244403.1">
    <property type="nucleotide sequence ID" value="NZ_JAUDCK010000016.1"/>
</dbReference>
<dbReference type="PANTHER" id="PTHR21075">
    <property type="entry name" value="ANAEROBIC RIBONUCLEOSIDE-TRIPHOSPHATE REDUCTASE"/>
    <property type="match status" value="1"/>
</dbReference>
<comment type="caution">
    <text evidence="5">The sequence shown here is derived from an EMBL/GenBank/DDBJ whole genome shotgun (WGS) entry which is preliminary data.</text>
</comment>
<dbReference type="InterPro" id="IPR012833">
    <property type="entry name" value="NrdD"/>
</dbReference>
<reference evidence="6" key="1">
    <citation type="submission" date="2023-06" db="EMBL/GenBank/DDBJ databases">
        <title>Identification and characterization of horizontal gene transfer across gut microbiota members of farm animals based on homology search.</title>
        <authorList>
            <person name="Zeman M."/>
            <person name="Kubasova T."/>
            <person name="Jahodarova E."/>
            <person name="Nykrynova M."/>
            <person name="Rychlik I."/>
        </authorList>
    </citation>
    <scope>NUCLEOTIDE SEQUENCE [LARGE SCALE GENOMIC DNA]</scope>
    <source>
        <strain evidence="6">ET341</strain>
    </source>
</reference>
<evidence type="ECO:0000256" key="1">
    <source>
        <dbReference type="ARBA" id="ARBA00022741"/>
    </source>
</evidence>
<dbReference type="GO" id="GO:0008998">
    <property type="term" value="F:ribonucleoside-triphosphate reductase (thioredoxin) activity"/>
    <property type="evidence" value="ECO:0007669"/>
    <property type="project" value="UniProtKB-EC"/>
</dbReference>
<dbReference type="NCBIfam" id="TIGR02487">
    <property type="entry name" value="NrdD"/>
    <property type="match status" value="1"/>
</dbReference>
<keyword evidence="6" id="KW-1185">Reference proteome</keyword>
<dbReference type="NCBIfam" id="NF006732">
    <property type="entry name" value="PRK09263.1"/>
    <property type="match status" value="1"/>
</dbReference>
<dbReference type="Gene3D" id="3.20.70.20">
    <property type="match status" value="1"/>
</dbReference>
<dbReference type="EC" id="1.17.4.2" evidence="5"/>
<evidence type="ECO:0000256" key="3">
    <source>
        <dbReference type="PROSITE-ProRule" id="PRU00492"/>
    </source>
</evidence>
<dbReference type="PANTHER" id="PTHR21075:SF0">
    <property type="entry name" value="ANAEROBIC RIBONUCLEOSIDE-TRIPHOSPHATE REDUCTASE"/>
    <property type="match status" value="1"/>
</dbReference>
<dbReference type="PROSITE" id="PS51161">
    <property type="entry name" value="ATP_CONE"/>
    <property type="match status" value="1"/>
</dbReference>
<feature type="domain" description="ATP-cone" evidence="4">
    <location>
        <begin position="1"/>
        <end position="94"/>
    </location>
</feature>
<keyword evidence="1 3" id="KW-0547">Nucleotide-binding</keyword>
<dbReference type="SUPFAM" id="SSF51998">
    <property type="entry name" value="PFL-like glycyl radical enzymes"/>
    <property type="match status" value="1"/>
</dbReference>
<evidence type="ECO:0000259" key="4">
    <source>
        <dbReference type="PROSITE" id="PS51161"/>
    </source>
</evidence>
<dbReference type="Proteomes" id="UP001529275">
    <property type="component" value="Unassembled WGS sequence"/>
</dbReference>
<evidence type="ECO:0000313" key="6">
    <source>
        <dbReference type="Proteomes" id="UP001529275"/>
    </source>
</evidence>
<keyword evidence="2 3" id="KW-0067">ATP-binding</keyword>
<dbReference type="Pfam" id="PF03477">
    <property type="entry name" value="ATP-cone"/>
    <property type="match status" value="1"/>
</dbReference>
<accession>A0ABT7UI69</accession>
<keyword evidence="5" id="KW-0560">Oxidoreductase</keyword>
<protein>
    <submittedName>
        <fullName evidence="5">Anaerobic ribonucleoside-triphosphate reductase</fullName>
        <ecNumber evidence="5">1.17.4.2</ecNumber>
    </submittedName>
</protein>
<dbReference type="Pfam" id="PF13597">
    <property type="entry name" value="NRDD"/>
    <property type="match status" value="1"/>
</dbReference>
<name>A0ABT7UI69_9FIRM</name>
<sequence length="726" mass="83113">MKIIKRNGSEVLFDQTKITAAIEKANNEVVETDRLSDEDIDNITNNVKYQCEKMKRALNVEEIQNLVENEIMKLNAFAVARKYITYRYMRALVRKSNTTDEQILSLIECANEEVKQENSNKNPTVNSVQRDYMAGEVSKDITKRLLLPGHIVKAHEEGIIHFHDSDYFAQHMHNCCLVNLEDMLQNGTVISETMIERPKSFSTACNIATQIIAQVASSQYGGQSISLSHLAPFVDVSRQKFRKEVREEFEQENIPVSEEQINELAEYRVRKEINRGVQMIQYQVITLMTTNGQAPFVTVFMYLNEVPDGQIKDDLALIIEETLNQRILGVKNEKGVYVTPAFPKLIYVLEENNISEDSKYWYLTELAAKCTAKRMVPDYISEKKMLELKVDKNDEGHCYTCMGCRSFLTPYVDPETNKPKYYGRFNQGVVTINLVDVACSSKGDMKEFWRIMDERLDLCKEALMCRHNRLKGTVSDVAPILWQYGALARLKKGETIDKLLYGGYSTISLGYAGLCECVKYMTGKSHTDPDATPFALEVMQHLNDACAKWKEEENIDFSLYGTPIESTTYKFAKCLQKRFGKIPGVTDKNYITNSYHVNVTEEIDAFTKLTFESQFQKLSPGGAISYVEVPNMQDNIEAVLAVMKHIYEHIMYAELNTKSDYCMECGYDGEIQIKEDKDGKLIWVCPNCGNTNQDKMSVARRTCGYIGTQFWNQGRTQEIKERVLHL</sequence>